<comment type="caution">
    <text evidence="1">The sequence shown here is derived from an EMBL/GenBank/DDBJ whole genome shotgun (WGS) entry which is preliminary data.</text>
</comment>
<gene>
    <name evidence="1" type="ORF">I7I52_07485</name>
</gene>
<protein>
    <submittedName>
        <fullName evidence="1">Uncharacterized protein</fullName>
    </submittedName>
</protein>
<dbReference type="Proteomes" id="UP000670092">
    <property type="component" value="Unassembled WGS sequence"/>
</dbReference>
<name>A0A8H7YJ40_AJECA</name>
<accession>A0A8H7YJ40</accession>
<dbReference type="EMBL" id="JAEVHI010000005">
    <property type="protein sequence ID" value="KAG5290459.1"/>
    <property type="molecule type" value="Genomic_DNA"/>
</dbReference>
<organism evidence="1 2">
    <name type="scientific">Ajellomyces capsulatus</name>
    <name type="common">Darling's disease fungus</name>
    <name type="synonym">Histoplasma capsulatum</name>
    <dbReference type="NCBI Taxonomy" id="5037"/>
    <lineage>
        <taxon>Eukaryota</taxon>
        <taxon>Fungi</taxon>
        <taxon>Dikarya</taxon>
        <taxon>Ascomycota</taxon>
        <taxon>Pezizomycotina</taxon>
        <taxon>Eurotiomycetes</taxon>
        <taxon>Eurotiomycetidae</taxon>
        <taxon>Onygenales</taxon>
        <taxon>Ajellomycetaceae</taxon>
        <taxon>Histoplasma</taxon>
    </lineage>
</organism>
<dbReference type="AlphaFoldDB" id="A0A8H7YJ40"/>
<dbReference type="InterPro" id="IPR029058">
    <property type="entry name" value="AB_hydrolase_fold"/>
</dbReference>
<evidence type="ECO:0000313" key="2">
    <source>
        <dbReference type="Proteomes" id="UP000670092"/>
    </source>
</evidence>
<dbReference type="VEuPathDB" id="FungiDB:I7I52_07485"/>
<proteinExistence type="predicted"/>
<reference evidence="1 2" key="1">
    <citation type="submission" date="2021-01" db="EMBL/GenBank/DDBJ databases">
        <title>Chromosome-level genome assembly of a human fungal pathogen reveals clustering of transcriptionally co-regulated genes.</title>
        <authorList>
            <person name="Voorhies M."/>
            <person name="Cohen S."/>
            <person name="Shea T.P."/>
            <person name="Petrus S."/>
            <person name="Munoz J.F."/>
            <person name="Poplawski S."/>
            <person name="Goldman W.E."/>
            <person name="Michael T."/>
            <person name="Cuomo C.A."/>
            <person name="Sil A."/>
            <person name="Beyhan S."/>
        </authorList>
    </citation>
    <scope>NUCLEOTIDE SEQUENCE [LARGE SCALE GENOMIC DNA]</scope>
    <source>
        <strain evidence="1 2">G184AR</strain>
    </source>
</reference>
<sequence>MTPNPTIRFHGKDVPLELPAGVATSITFGDIAVSLPSTSRNVHLDYLTPIHDMNQEFKPMPFPDDADWPSSPRRAELYANADILTHPFVSPLSGPKEIWKDAPPIFITIGEELIEDDGTYLAKKSA</sequence>
<dbReference type="Gene3D" id="3.40.50.1820">
    <property type="entry name" value="alpha/beta hydrolase"/>
    <property type="match status" value="1"/>
</dbReference>
<dbReference type="OrthoDB" id="5354320at2759"/>
<evidence type="ECO:0000313" key="1">
    <source>
        <dbReference type="EMBL" id="KAG5290459.1"/>
    </source>
</evidence>